<dbReference type="EMBL" id="FNKX01000001">
    <property type="protein sequence ID" value="SDQ47837.1"/>
    <property type="molecule type" value="Genomic_DNA"/>
</dbReference>
<name>A0A1H1B7C8_9BURK</name>
<evidence type="ECO:0000256" key="1">
    <source>
        <dbReference type="SAM" id="MobiDB-lite"/>
    </source>
</evidence>
<keyword evidence="3" id="KW-1185">Reference proteome</keyword>
<feature type="region of interest" description="Disordered" evidence="1">
    <location>
        <begin position="1"/>
        <end position="29"/>
    </location>
</feature>
<feature type="compositionally biased region" description="Polar residues" evidence="1">
    <location>
        <begin position="1"/>
        <end position="17"/>
    </location>
</feature>
<dbReference type="Proteomes" id="UP000199365">
    <property type="component" value="Unassembled WGS sequence"/>
</dbReference>
<accession>A0A1H1B7C8</accession>
<organism evidence="2 3">
    <name type="scientific">Paraburkholderia tuberum</name>
    <dbReference type="NCBI Taxonomy" id="157910"/>
    <lineage>
        <taxon>Bacteria</taxon>
        <taxon>Pseudomonadati</taxon>
        <taxon>Pseudomonadota</taxon>
        <taxon>Betaproteobacteria</taxon>
        <taxon>Burkholderiales</taxon>
        <taxon>Burkholderiaceae</taxon>
        <taxon>Paraburkholderia</taxon>
    </lineage>
</organism>
<evidence type="ECO:0000313" key="3">
    <source>
        <dbReference type="Proteomes" id="UP000199365"/>
    </source>
</evidence>
<reference evidence="3" key="1">
    <citation type="submission" date="2016-10" db="EMBL/GenBank/DDBJ databases">
        <authorList>
            <person name="Varghese N."/>
            <person name="Submissions S."/>
        </authorList>
    </citation>
    <scope>NUCLEOTIDE SEQUENCE [LARGE SCALE GENOMIC DNA]</scope>
    <source>
        <strain evidence="3">DUS833</strain>
    </source>
</reference>
<dbReference type="AlphaFoldDB" id="A0A1H1B7C8"/>
<protein>
    <submittedName>
        <fullName evidence="2">Uncharacterized protein</fullName>
    </submittedName>
</protein>
<evidence type="ECO:0000313" key="2">
    <source>
        <dbReference type="EMBL" id="SDQ47837.1"/>
    </source>
</evidence>
<sequence length="110" mass="12037">MPASVGTTPAKNWQQNIDPGEAKKAGNAPPALLLPIHSKPLRSPGWKSAVSPLKAGRYRWADYLDRIKAGAEVIPIKGGTVALLPQRDNHLEQRRPMMEAWAVYVCGIED</sequence>
<proteinExistence type="predicted"/>
<gene>
    <name evidence="2" type="ORF">SAMN05445850_0755</name>
</gene>